<dbReference type="PANTHER" id="PTHR42928">
    <property type="entry name" value="TRICARBOXYLATE-BINDING PROTEIN"/>
    <property type="match status" value="1"/>
</dbReference>
<comment type="similarity">
    <text evidence="1">Belongs to the UPF0065 (bug) family.</text>
</comment>
<dbReference type="InterPro" id="IPR005064">
    <property type="entry name" value="BUG"/>
</dbReference>
<evidence type="ECO:0008006" key="6">
    <source>
        <dbReference type="Google" id="ProtNLM"/>
    </source>
</evidence>
<dbReference type="EMBL" id="JAJEPS010000011">
    <property type="protein sequence ID" value="MCC2126848.1"/>
    <property type="molecule type" value="Genomic_DNA"/>
</dbReference>
<evidence type="ECO:0000313" key="5">
    <source>
        <dbReference type="Proteomes" id="UP001198220"/>
    </source>
</evidence>
<proteinExistence type="inferred from homology"/>
<feature type="chain" id="PRO_5042159880" description="Tripartite tricarboxylate transporter substrate binding protein" evidence="3">
    <location>
        <begin position="21"/>
        <end position="352"/>
    </location>
</feature>
<keyword evidence="5" id="KW-1185">Reference proteome</keyword>
<dbReference type="PROSITE" id="PS51257">
    <property type="entry name" value="PROKAR_LIPOPROTEIN"/>
    <property type="match status" value="1"/>
</dbReference>
<keyword evidence="3" id="KW-0732">Signal</keyword>
<dbReference type="Gene3D" id="3.40.190.10">
    <property type="entry name" value="Periplasmic binding protein-like II"/>
    <property type="match status" value="1"/>
</dbReference>
<dbReference type="PANTHER" id="PTHR42928:SF5">
    <property type="entry name" value="BLR1237 PROTEIN"/>
    <property type="match status" value="1"/>
</dbReference>
<evidence type="ECO:0000256" key="3">
    <source>
        <dbReference type="SAM" id="SignalP"/>
    </source>
</evidence>
<dbReference type="Pfam" id="PF03401">
    <property type="entry name" value="TctC"/>
    <property type="match status" value="1"/>
</dbReference>
<comment type="caution">
    <text evidence="4">The sequence shown here is derived from an EMBL/GenBank/DDBJ whole genome shotgun (WGS) entry which is preliminary data.</text>
</comment>
<dbReference type="SUPFAM" id="SSF53850">
    <property type="entry name" value="Periplasmic binding protein-like II"/>
    <property type="match status" value="1"/>
</dbReference>
<protein>
    <recommendedName>
        <fullName evidence="6">Tripartite tricarboxylate transporter substrate binding protein</fullName>
    </recommendedName>
</protein>
<dbReference type="InterPro" id="IPR042100">
    <property type="entry name" value="Bug_dom1"/>
</dbReference>
<evidence type="ECO:0000256" key="1">
    <source>
        <dbReference type="ARBA" id="ARBA00006987"/>
    </source>
</evidence>
<dbReference type="Proteomes" id="UP001198220">
    <property type="component" value="Unassembled WGS sequence"/>
</dbReference>
<feature type="signal peptide" evidence="3">
    <location>
        <begin position="1"/>
        <end position="20"/>
    </location>
</feature>
<reference evidence="4 5" key="1">
    <citation type="submission" date="2021-10" db="EMBL/GenBank/DDBJ databases">
        <title>Anaerobic single-cell dispensing facilitates the cultivation of human gut bacteria.</title>
        <authorList>
            <person name="Afrizal A."/>
        </authorList>
    </citation>
    <scope>NUCLEOTIDE SEQUENCE [LARGE SCALE GENOMIC DNA]</scope>
    <source>
        <strain evidence="4 5">CLA-AA-H276</strain>
    </source>
</reference>
<gene>
    <name evidence="4" type="ORF">LKD36_11785</name>
</gene>
<dbReference type="CDD" id="cd07012">
    <property type="entry name" value="PBP2_Bug_TTT"/>
    <property type="match status" value="1"/>
</dbReference>
<sequence length="352" mass="37197">MKKKMLGLLLATAMGATLLAGCGSSNTGAASSTDTAKTETADEKTEDTSTEAASESAWKPTQPVTVICPYGAGGGQDIAARLFAKYAEKYAGVNFVVDNQTGGSGTIGNTAISMADPDGYTLGMFCNVNLYDQFLVEGVTYTEDSFTQLAIFSQDATVIVANKKLGVSTMDELIELAKSKPGEVTWGGPEFTAQTYPRINVENATGAQFGKMIFDGGNASLVAVAGGNCDVTSVFPSEYMAMADNADLVVLATTGPERMESMPDVPTMKEQGVDATFSQWRSYVLPAGASDDVIAYYDDVFAQVMADEDFQKELADGGFNFVNVVGHEDCTQFMEDDFNANKDAIIAAAQAQ</sequence>
<dbReference type="AlphaFoldDB" id="A0AAE3ABC0"/>
<evidence type="ECO:0000256" key="2">
    <source>
        <dbReference type="SAM" id="MobiDB-lite"/>
    </source>
</evidence>
<dbReference type="RefSeq" id="WP_308459709.1">
    <property type="nucleotide sequence ID" value="NZ_JAJEPS010000011.1"/>
</dbReference>
<dbReference type="Gene3D" id="3.40.190.150">
    <property type="entry name" value="Bordetella uptake gene, domain 1"/>
    <property type="match status" value="1"/>
</dbReference>
<feature type="region of interest" description="Disordered" evidence="2">
    <location>
        <begin position="24"/>
        <end position="56"/>
    </location>
</feature>
<feature type="compositionally biased region" description="Basic and acidic residues" evidence="2">
    <location>
        <begin position="36"/>
        <end position="47"/>
    </location>
</feature>
<evidence type="ECO:0000313" key="4">
    <source>
        <dbReference type="EMBL" id="MCC2126848.1"/>
    </source>
</evidence>
<name>A0AAE3ABC0_9FIRM</name>
<dbReference type="PIRSF" id="PIRSF017082">
    <property type="entry name" value="YflP"/>
    <property type="match status" value="1"/>
</dbReference>
<accession>A0AAE3ABC0</accession>
<organism evidence="4 5">
    <name type="scientific">Hominiventricola filiformis</name>
    <dbReference type="NCBI Taxonomy" id="2885352"/>
    <lineage>
        <taxon>Bacteria</taxon>
        <taxon>Bacillati</taxon>
        <taxon>Bacillota</taxon>
        <taxon>Clostridia</taxon>
        <taxon>Lachnospirales</taxon>
        <taxon>Lachnospiraceae</taxon>
        <taxon>Hominiventricola</taxon>
    </lineage>
</organism>